<dbReference type="InterPro" id="IPR011032">
    <property type="entry name" value="GroES-like_sf"/>
</dbReference>
<dbReference type="Proteomes" id="UP001233999">
    <property type="component" value="Unassembled WGS sequence"/>
</dbReference>
<dbReference type="SUPFAM" id="SSF51735">
    <property type="entry name" value="NAD(P)-binding Rossmann-fold domains"/>
    <property type="match status" value="1"/>
</dbReference>
<dbReference type="InterPro" id="IPR013149">
    <property type="entry name" value="ADH-like_C"/>
</dbReference>
<organism evidence="4 5">
    <name type="scientific">Diploptera punctata</name>
    <name type="common">Pacific beetle cockroach</name>
    <dbReference type="NCBI Taxonomy" id="6984"/>
    <lineage>
        <taxon>Eukaryota</taxon>
        <taxon>Metazoa</taxon>
        <taxon>Ecdysozoa</taxon>
        <taxon>Arthropoda</taxon>
        <taxon>Hexapoda</taxon>
        <taxon>Insecta</taxon>
        <taxon>Pterygota</taxon>
        <taxon>Neoptera</taxon>
        <taxon>Polyneoptera</taxon>
        <taxon>Dictyoptera</taxon>
        <taxon>Blattodea</taxon>
        <taxon>Blaberoidea</taxon>
        <taxon>Blaberidae</taxon>
        <taxon>Diplopterinae</taxon>
        <taxon>Diploptera</taxon>
    </lineage>
</organism>
<dbReference type="InterPro" id="IPR013154">
    <property type="entry name" value="ADH-like_N"/>
</dbReference>
<dbReference type="Pfam" id="PF08240">
    <property type="entry name" value="ADH_N"/>
    <property type="match status" value="1"/>
</dbReference>
<evidence type="ECO:0000259" key="3">
    <source>
        <dbReference type="Pfam" id="PF08240"/>
    </source>
</evidence>
<keyword evidence="1" id="KW-0560">Oxidoreductase</keyword>
<sequence length="259" mass="28612">GCNTCKYCQGGNYHYCKTGALNNAVGIFRNGGWAQYCKVPAEQVYKLPSNIPLEQAVLTEPLSCIAHGLDRISPLPIGSKILILGAGIVGNLWASILHLQGHRSVIISEPQEGRRKLIQNLDTGFDIVTPDELIAYRTQDEQWGVDLVIDCSGSAPAMEKALKLLNPGGKLCIFGVSSPRAAMKVLPYQVFKKELSIIGIKINPYSFRKALDWINAMGERYLTFHKLGIKAFPLSQYEEALQCVKNRVIAKAVFKIEHN</sequence>
<comment type="caution">
    <text evidence="4">The sequence shown here is derived from an EMBL/GenBank/DDBJ whole genome shotgun (WGS) entry which is preliminary data.</text>
</comment>
<name>A0AAD7ZKV6_DIPPU</name>
<dbReference type="GO" id="GO:0016491">
    <property type="term" value="F:oxidoreductase activity"/>
    <property type="evidence" value="ECO:0007669"/>
    <property type="project" value="UniProtKB-KW"/>
</dbReference>
<dbReference type="Pfam" id="PF00107">
    <property type="entry name" value="ADH_zinc_N"/>
    <property type="match status" value="1"/>
</dbReference>
<dbReference type="Gene3D" id="3.90.180.10">
    <property type="entry name" value="Medium-chain alcohol dehydrogenases, catalytic domain"/>
    <property type="match status" value="1"/>
</dbReference>
<dbReference type="PANTHER" id="PTHR43401">
    <property type="entry name" value="L-THREONINE 3-DEHYDROGENASE"/>
    <property type="match status" value="1"/>
</dbReference>
<dbReference type="SUPFAM" id="SSF50129">
    <property type="entry name" value="GroES-like"/>
    <property type="match status" value="1"/>
</dbReference>
<dbReference type="EMBL" id="JASPKZ010007819">
    <property type="protein sequence ID" value="KAJ9582181.1"/>
    <property type="molecule type" value="Genomic_DNA"/>
</dbReference>
<keyword evidence="5" id="KW-1185">Reference proteome</keyword>
<dbReference type="Gene3D" id="3.40.50.720">
    <property type="entry name" value="NAD(P)-binding Rossmann-like Domain"/>
    <property type="match status" value="1"/>
</dbReference>
<evidence type="ECO:0000256" key="1">
    <source>
        <dbReference type="ARBA" id="ARBA00023002"/>
    </source>
</evidence>
<protein>
    <recommendedName>
        <fullName evidence="6">Alcohol dehydrogenase</fullName>
    </recommendedName>
</protein>
<gene>
    <name evidence="4" type="ORF">L9F63_003468</name>
</gene>
<evidence type="ECO:0000313" key="5">
    <source>
        <dbReference type="Proteomes" id="UP001233999"/>
    </source>
</evidence>
<feature type="domain" description="Alcohol dehydrogenase-like C-terminal" evidence="2">
    <location>
        <begin position="89"/>
        <end position="215"/>
    </location>
</feature>
<reference evidence="4" key="1">
    <citation type="journal article" date="2023" name="IScience">
        <title>Live-bearing cockroach genome reveals convergent evolutionary mechanisms linked to viviparity in insects and beyond.</title>
        <authorList>
            <person name="Fouks B."/>
            <person name="Harrison M.C."/>
            <person name="Mikhailova A.A."/>
            <person name="Marchal E."/>
            <person name="English S."/>
            <person name="Carruthers M."/>
            <person name="Jennings E.C."/>
            <person name="Chiamaka E.L."/>
            <person name="Frigard R.A."/>
            <person name="Pippel M."/>
            <person name="Attardo G.M."/>
            <person name="Benoit J.B."/>
            <person name="Bornberg-Bauer E."/>
            <person name="Tobe S.S."/>
        </authorList>
    </citation>
    <scope>NUCLEOTIDE SEQUENCE</scope>
    <source>
        <strain evidence="4">Stay&amp;Tobe</strain>
    </source>
</reference>
<dbReference type="PANTHER" id="PTHR43401:SF2">
    <property type="entry name" value="L-THREONINE 3-DEHYDROGENASE"/>
    <property type="match status" value="1"/>
</dbReference>
<evidence type="ECO:0000313" key="4">
    <source>
        <dbReference type="EMBL" id="KAJ9582181.1"/>
    </source>
</evidence>
<dbReference type="InterPro" id="IPR050129">
    <property type="entry name" value="Zn_alcohol_dh"/>
</dbReference>
<dbReference type="InterPro" id="IPR036291">
    <property type="entry name" value="NAD(P)-bd_dom_sf"/>
</dbReference>
<evidence type="ECO:0000259" key="2">
    <source>
        <dbReference type="Pfam" id="PF00107"/>
    </source>
</evidence>
<feature type="domain" description="Alcohol dehydrogenase-like N-terminal" evidence="3">
    <location>
        <begin position="2"/>
        <end position="48"/>
    </location>
</feature>
<accession>A0AAD7ZKV6</accession>
<feature type="non-terminal residue" evidence="4">
    <location>
        <position position="1"/>
    </location>
</feature>
<dbReference type="AlphaFoldDB" id="A0AAD7ZKV6"/>
<evidence type="ECO:0008006" key="6">
    <source>
        <dbReference type="Google" id="ProtNLM"/>
    </source>
</evidence>
<reference evidence="4" key="2">
    <citation type="submission" date="2023-05" db="EMBL/GenBank/DDBJ databases">
        <authorList>
            <person name="Fouks B."/>
        </authorList>
    </citation>
    <scope>NUCLEOTIDE SEQUENCE</scope>
    <source>
        <strain evidence="4">Stay&amp;Tobe</strain>
        <tissue evidence="4">Testes</tissue>
    </source>
</reference>
<proteinExistence type="predicted"/>